<protein>
    <submittedName>
        <fullName evidence="2">Uncharacterized protein</fullName>
    </submittedName>
</protein>
<sequence>MMLRTMLLALLLSLSLLVGCGSDQTHALEAQAQPQAGLEAVFAPQNHAGLAGRAEVQPVTLVGVANAVPQSLHGSTEPVKEP</sequence>
<feature type="signal peptide" evidence="1">
    <location>
        <begin position="1"/>
        <end position="27"/>
    </location>
</feature>
<dbReference type="EMBL" id="SIJK02000067">
    <property type="protein sequence ID" value="MBP1468384.1"/>
    <property type="molecule type" value="Genomic_DNA"/>
</dbReference>
<evidence type="ECO:0000256" key="1">
    <source>
        <dbReference type="SAM" id="SignalP"/>
    </source>
</evidence>
<dbReference type="PROSITE" id="PS51257">
    <property type="entry name" value="PROKAR_LIPOPROTEIN"/>
    <property type="match status" value="1"/>
</dbReference>
<evidence type="ECO:0000313" key="2">
    <source>
        <dbReference type="EMBL" id="MBP1468384.1"/>
    </source>
</evidence>
<organism evidence="2 3">
    <name type="scientific">Candidatus Chloroploca mongolica</name>
    <dbReference type="NCBI Taxonomy" id="2528176"/>
    <lineage>
        <taxon>Bacteria</taxon>
        <taxon>Bacillati</taxon>
        <taxon>Chloroflexota</taxon>
        <taxon>Chloroflexia</taxon>
        <taxon>Chloroflexales</taxon>
        <taxon>Chloroflexineae</taxon>
        <taxon>Oscillochloridaceae</taxon>
        <taxon>Candidatus Chloroploca</taxon>
    </lineage>
</organism>
<keyword evidence="1" id="KW-0732">Signal</keyword>
<proteinExistence type="predicted"/>
<accession>A0ABS4DG12</accession>
<reference evidence="2 3" key="1">
    <citation type="submission" date="2021-03" db="EMBL/GenBank/DDBJ databases">
        <authorList>
            <person name="Grouzdev D.S."/>
        </authorList>
    </citation>
    <scope>NUCLEOTIDE SEQUENCE [LARGE SCALE GENOMIC DNA]</scope>
    <source>
        <strain evidence="2 3">M50-1</strain>
    </source>
</reference>
<dbReference type="RefSeq" id="WP_135481092.1">
    <property type="nucleotide sequence ID" value="NZ_SIJK02000067.1"/>
</dbReference>
<feature type="chain" id="PRO_5047526619" evidence="1">
    <location>
        <begin position="28"/>
        <end position="82"/>
    </location>
</feature>
<gene>
    <name evidence="2" type="ORF">EYB53_021915</name>
</gene>
<dbReference type="Proteomes" id="UP001193081">
    <property type="component" value="Unassembled WGS sequence"/>
</dbReference>
<comment type="caution">
    <text evidence="2">The sequence shown here is derived from an EMBL/GenBank/DDBJ whole genome shotgun (WGS) entry which is preliminary data.</text>
</comment>
<name>A0ABS4DG12_9CHLR</name>
<keyword evidence="3" id="KW-1185">Reference proteome</keyword>
<evidence type="ECO:0000313" key="3">
    <source>
        <dbReference type="Proteomes" id="UP001193081"/>
    </source>
</evidence>